<dbReference type="Gene3D" id="3.20.110.10">
    <property type="entry name" value="Glycoside hydrolase 38, N terminal domain"/>
    <property type="match status" value="1"/>
</dbReference>
<dbReference type="SMART" id="SM00872">
    <property type="entry name" value="Alpha-mann_mid"/>
    <property type="match status" value="1"/>
</dbReference>
<organism evidence="7 8">
    <name type="scientific">Corallococcus praedator</name>
    <dbReference type="NCBI Taxonomy" id="2316724"/>
    <lineage>
        <taxon>Bacteria</taxon>
        <taxon>Pseudomonadati</taxon>
        <taxon>Myxococcota</taxon>
        <taxon>Myxococcia</taxon>
        <taxon>Myxococcales</taxon>
        <taxon>Cystobacterineae</taxon>
        <taxon>Myxococcaceae</taxon>
        <taxon>Corallococcus</taxon>
    </lineage>
</organism>
<evidence type="ECO:0000313" key="7">
    <source>
        <dbReference type="EMBL" id="RKH92912.1"/>
    </source>
</evidence>
<dbReference type="InterPro" id="IPR037094">
    <property type="entry name" value="Glyco_hydro_38_cen_sf"/>
</dbReference>
<dbReference type="SUPFAM" id="SSF74650">
    <property type="entry name" value="Galactose mutarotase-like"/>
    <property type="match status" value="1"/>
</dbReference>
<keyword evidence="8" id="KW-1185">Reference proteome</keyword>
<dbReference type="Pfam" id="PF09261">
    <property type="entry name" value="Alpha-mann_mid"/>
    <property type="match status" value="1"/>
</dbReference>
<dbReference type="SUPFAM" id="SSF88713">
    <property type="entry name" value="Glycoside hydrolase/deacetylase"/>
    <property type="match status" value="1"/>
</dbReference>
<keyword evidence="2" id="KW-0479">Metal-binding</keyword>
<reference evidence="7 8" key="1">
    <citation type="submission" date="2018-09" db="EMBL/GenBank/DDBJ databases">
        <authorList>
            <person name="Livingstone P.G."/>
            <person name="Whitworth D.E."/>
        </authorList>
    </citation>
    <scope>NUCLEOTIDE SEQUENCE [LARGE SCALE GENOMIC DNA]</scope>
    <source>
        <strain evidence="7 8">CA031B</strain>
    </source>
</reference>
<dbReference type="EMBL" id="RAWI01000430">
    <property type="protein sequence ID" value="RKH92912.1"/>
    <property type="molecule type" value="Genomic_DNA"/>
</dbReference>
<name>A0ABX9Q9B7_9BACT</name>
<dbReference type="PANTHER" id="PTHR46017">
    <property type="entry name" value="ALPHA-MANNOSIDASE 2C1"/>
    <property type="match status" value="1"/>
</dbReference>
<dbReference type="InterPro" id="IPR000602">
    <property type="entry name" value="Glyco_hydro_38_N"/>
</dbReference>
<keyword evidence="4" id="KW-0326">Glycosidase</keyword>
<dbReference type="SUPFAM" id="SSF88688">
    <property type="entry name" value="Families 57/38 glycoside transferase middle domain"/>
    <property type="match status" value="1"/>
</dbReference>
<dbReference type="InterPro" id="IPR027291">
    <property type="entry name" value="Glyco_hydro_38_N_sf"/>
</dbReference>
<evidence type="ECO:0000259" key="6">
    <source>
        <dbReference type="SMART" id="SM00872"/>
    </source>
</evidence>
<feature type="domain" description="Glycoside hydrolase family 38 central" evidence="6">
    <location>
        <begin position="365"/>
        <end position="448"/>
    </location>
</feature>
<dbReference type="Proteomes" id="UP000278907">
    <property type="component" value="Unassembled WGS sequence"/>
</dbReference>
<comment type="caution">
    <text evidence="7">The sequence shown here is derived from an EMBL/GenBank/DDBJ whole genome shotgun (WGS) entry which is preliminary data.</text>
</comment>
<keyword evidence="3" id="KW-0378">Hydrolase</keyword>
<evidence type="ECO:0000256" key="5">
    <source>
        <dbReference type="SAM" id="MobiDB-lite"/>
    </source>
</evidence>
<dbReference type="PANTHER" id="PTHR46017:SF1">
    <property type="entry name" value="ALPHA-MANNOSIDASE 2C1"/>
    <property type="match status" value="1"/>
</dbReference>
<feature type="region of interest" description="Disordered" evidence="5">
    <location>
        <begin position="1"/>
        <end position="44"/>
    </location>
</feature>
<evidence type="ECO:0000313" key="8">
    <source>
        <dbReference type="Proteomes" id="UP000278907"/>
    </source>
</evidence>
<dbReference type="InterPro" id="IPR028995">
    <property type="entry name" value="Glyco_hydro_57/38_cen_sf"/>
</dbReference>
<comment type="similarity">
    <text evidence="1">Belongs to the glycosyl hydrolase 38 family.</text>
</comment>
<evidence type="ECO:0000256" key="1">
    <source>
        <dbReference type="ARBA" id="ARBA00009792"/>
    </source>
</evidence>
<protein>
    <recommendedName>
        <fullName evidence="6">Glycoside hydrolase family 38 central domain-containing protein</fullName>
    </recommendedName>
</protein>
<evidence type="ECO:0000256" key="4">
    <source>
        <dbReference type="ARBA" id="ARBA00023295"/>
    </source>
</evidence>
<dbReference type="InterPro" id="IPR015341">
    <property type="entry name" value="Glyco_hydro_38_cen"/>
</dbReference>
<dbReference type="Pfam" id="PF01074">
    <property type="entry name" value="Glyco_hydro_38N"/>
    <property type="match status" value="1"/>
</dbReference>
<sequence length="975" mass="102794">MTRSRGAASRSAYQPPANVSGRTPWHPTCVGAPPPPSLRKEPMVSSTPFNQGILICPTTHIDWDWVFTFDQYYASNNQALGSNNGRDTVQNIFNAAGALFAKRNGFTFSVTEVGFLQRYARDNPAGIAAFAAAGEDFCLMGGGVTSPDNLVSNGELFIRNYLVGRTWAKQVGLAGNLYDSAWLPDDFGHDPQLPVVLNAMGLTTAGLSRVPGSPQGSPGAAPINPVGPSIAAQLNANGLVFQWQAGDGSSITALYMPDTYGTVGYLSAGNISSNAQTVNQFVHQYKTGWPNGLRFIPVGIDFATPSVTNGSGQQWSWLDVTDSYNKLYGSENGVRGTTGTWKTYMDAVLMGPGTLPVNAPLNAQNYWTGYFASRPELKTNQYAAARALMSAEVISAILRTSSSYAASSLDALDSTIWNGWEVIAPSTHHDFVTGTSPDNVYQGEQLPLSRQGVSVATDVLSQGMDKLAQGISAKPQADEIPVVVCNTLGFDRALGLLAEVSHPPEDDRFRRVQSVRGRKGLLPIQRAANGSILFTADPPSAGYETVYLSTQAPPGPIATATSPVGDTVTLSNDLISATLSKAAGWGISQLSFGVDGKTHTLFASGGVGNQLRFYNDSGNIYQFGNEPYASSSPPVYGTFSQSMSATFVGGDARWLEQGPLRYRLQAVVTEQRSGHTFTLEYSLVAGERFLRMKLTGASPSGMSVVVAFPLVGDSGTVPTTLSYGTPHLQQDVLPVPNWPGPTFVATHDYVIPCVQQGSLPVGGIYHRGIPAWTLDSEGVLLGVVLRNTPGGGRGASGSDSGTHHQEYLLAPPVYVGGTPRLVTPLKDALSVTTRLEARLITGGEGGALAETTSLGRVTATNAGTPVEEQDVMIRVARVQAPGAAGGYPLGCGTTSGAIPSSLVLRTEKRNSNATQLTVQLPFLGSSSTAETQAVTALEAPLASLTAVPARTQTVTVDSPHALAALRIAWCRTHGG</sequence>
<accession>A0ABX9Q9B7</accession>
<proteinExistence type="inferred from homology"/>
<dbReference type="Gene3D" id="1.20.1270.50">
    <property type="entry name" value="Glycoside hydrolase family 38, central domain"/>
    <property type="match status" value="1"/>
</dbReference>
<evidence type="ECO:0000256" key="3">
    <source>
        <dbReference type="ARBA" id="ARBA00022801"/>
    </source>
</evidence>
<evidence type="ECO:0000256" key="2">
    <source>
        <dbReference type="ARBA" id="ARBA00022723"/>
    </source>
</evidence>
<gene>
    <name evidence="7" type="ORF">D7Y13_35105</name>
</gene>
<dbReference type="InterPro" id="IPR011330">
    <property type="entry name" value="Glyco_hydro/deAcase_b/a-brl"/>
</dbReference>
<dbReference type="InterPro" id="IPR011013">
    <property type="entry name" value="Gal_mutarotase_sf_dom"/>
</dbReference>